<dbReference type="EMBL" id="BEXD01003981">
    <property type="protein sequence ID" value="GBC04998.1"/>
    <property type="molecule type" value="Genomic_DNA"/>
</dbReference>
<dbReference type="InterPro" id="IPR012337">
    <property type="entry name" value="RNaseH-like_sf"/>
</dbReference>
<dbReference type="Pfam" id="PF17921">
    <property type="entry name" value="Integrase_H2C2"/>
    <property type="match status" value="1"/>
</dbReference>
<dbReference type="AlphaFoldDB" id="A0A2Z6RPQ7"/>
<accession>A0A2Z6RPQ7</accession>
<proteinExistence type="predicted"/>
<sequence length="346" mass="42495">MNIGKELEKKLLKELELEEKPKLIIIDGVDWTGKTTVVKNIIKEFEKNEEKVRYNTFKRKREDDERFTKETKEYEWLFRKECVEQINRRLVEYENEKWIIIDKSPYSEYYYQKIPELDRGLISSYKNYLMEKEIFKYKHIIDNVIVIFLENKDCWNNYEKRESQMKNASYKMMDEKSYKSMAESFRLYQNLYEKNRKKIIENIDKEKKYELNNDRLYKIKKDKRLLVIRSFEFEGLMYMMHDYELSAHFGIKATYNKIREKYYWKGMFKDIELYVKSCDNCQKRGKPIGRNELYPIKVKEPFYQIGIDFVGPLPVTKKGNRYIIVAMDYFTKWPKAKAVKRIMQRW</sequence>
<dbReference type="InterPro" id="IPR013641">
    <property type="entry name" value="KTI12/PSTK"/>
</dbReference>
<feature type="domain" description="Integrase zinc-binding" evidence="3">
    <location>
        <begin position="236"/>
        <end position="285"/>
    </location>
</feature>
<dbReference type="Pfam" id="PF08433">
    <property type="entry name" value="KTI12"/>
    <property type="match status" value="1"/>
</dbReference>
<evidence type="ECO:0000313" key="5">
    <source>
        <dbReference type="Proteomes" id="UP000247702"/>
    </source>
</evidence>
<dbReference type="STRING" id="94130.A0A2Z6RPQ7"/>
<dbReference type="GO" id="GO:0005524">
    <property type="term" value="F:ATP binding"/>
    <property type="evidence" value="ECO:0007669"/>
    <property type="project" value="UniProtKB-KW"/>
</dbReference>
<name>A0A2Z6RPQ7_9GLOM</name>
<comment type="caution">
    <text evidence="4">The sequence shown here is derived from an EMBL/GenBank/DDBJ whole genome shotgun (WGS) entry which is preliminary data.</text>
</comment>
<dbReference type="PANTHER" id="PTHR47266">
    <property type="entry name" value="ENDONUCLEASE-RELATED"/>
    <property type="match status" value="1"/>
</dbReference>
<dbReference type="SUPFAM" id="SSF52540">
    <property type="entry name" value="P-loop containing nucleoside triphosphate hydrolases"/>
    <property type="match status" value="1"/>
</dbReference>
<evidence type="ECO:0000256" key="2">
    <source>
        <dbReference type="ARBA" id="ARBA00022840"/>
    </source>
</evidence>
<dbReference type="SUPFAM" id="SSF53098">
    <property type="entry name" value="Ribonuclease H-like"/>
    <property type="match status" value="1"/>
</dbReference>
<organism evidence="4 5">
    <name type="scientific">Rhizophagus clarus</name>
    <dbReference type="NCBI Taxonomy" id="94130"/>
    <lineage>
        <taxon>Eukaryota</taxon>
        <taxon>Fungi</taxon>
        <taxon>Fungi incertae sedis</taxon>
        <taxon>Mucoromycota</taxon>
        <taxon>Glomeromycotina</taxon>
        <taxon>Glomeromycetes</taxon>
        <taxon>Glomerales</taxon>
        <taxon>Glomeraceae</taxon>
        <taxon>Rhizophagus</taxon>
    </lineage>
</organism>
<dbReference type="InterPro" id="IPR027417">
    <property type="entry name" value="P-loop_NTPase"/>
</dbReference>
<protein>
    <recommendedName>
        <fullName evidence="3">Integrase zinc-binding domain-containing protein</fullName>
    </recommendedName>
</protein>
<dbReference type="FunFam" id="1.10.340.70:FF:000001">
    <property type="entry name" value="Retrovirus-related Pol polyprotein from transposon gypsy-like Protein"/>
    <property type="match status" value="1"/>
</dbReference>
<dbReference type="InterPro" id="IPR041588">
    <property type="entry name" value="Integrase_H2C2"/>
</dbReference>
<keyword evidence="2" id="KW-0067">ATP-binding</keyword>
<evidence type="ECO:0000256" key="1">
    <source>
        <dbReference type="ARBA" id="ARBA00022741"/>
    </source>
</evidence>
<dbReference type="InterPro" id="IPR052160">
    <property type="entry name" value="Gypsy_RT_Integrase-like"/>
</dbReference>
<dbReference type="Gene3D" id="3.30.420.10">
    <property type="entry name" value="Ribonuclease H-like superfamily/Ribonuclease H"/>
    <property type="match status" value="1"/>
</dbReference>
<keyword evidence="1" id="KW-0547">Nucleotide-binding</keyword>
<evidence type="ECO:0000313" key="4">
    <source>
        <dbReference type="EMBL" id="GBC04998.1"/>
    </source>
</evidence>
<gene>
    <name evidence="4" type="ORF">RclHR1_00060011</name>
</gene>
<dbReference type="Gene3D" id="1.10.340.70">
    <property type="match status" value="1"/>
</dbReference>
<keyword evidence="5" id="KW-1185">Reference proteome</keyword>
<evidence type="ECO:0000259" key="3">
    <source>
        <dbReference type="Pfam" id="PF17921"/>
    </source>
</evidence>
<dbReference type="Proteomes" id="UP000247702">
    <property type="component" value="Unassembled WGS sequence"/>
</dbReference>
<dbReference type="InterPro" id="IPR036397">
    <property type="entry name" value="RNaseH_sf"/>
</dbReference>
<reference evidence="4 5" key="1">
    <citation type="submission" date="2017-11" db="EMBL/GenBank/DDBJ databases">
        <title>The genome of Rhizophagus clarus HR1 reveals common genetic basis of auxotrophy among arbuscular mycorrhizal fungi.</title>
        <authorList>
            <person name="Kobayashi Y."/>
        </authorList>
    </citation>
    <scope>NUCLEOTIDE SEQUENCE [LARGE SCALE GENOMIC DNA]</scope>
    <source>
        <strain evidence="4 5">HR1</strain>
    </source>
</reference>
<dbReference type="GO" id="GO:0003676">
    <property type="term" value="F:nucleic acid binding"/>
    <property type="evidence" value="ECO:0007669"/>
    <property type="project" value="InterPro"/>
</dbReference>